<evidence type="ECO:0000256" key="1">
    <source>
        <dbReference type="SAM" id="MobiDB-lite"/>
    </source>
</evidence>
<dbReference type="Proteomes" id="UP000062973">
    <property type="component" value="Chromosome"/>
</dbReference>
<dbReference type="Gene3D" id="3.30.450.180">
    <property type="match status" value="1"/>
</dbReference>
<evidence type="ECO:0000313" key="4">
    <source>
        <dbReference type="Proteomes" id="UP000062973"/>
    </source>
</evidence>
<dbReference type="Gene3D" id="1.10.260.40">
    <property type="entry name" value="lambda repressor-like DNA-binding domains"/>
    <property type="match status" value="1"/>
</dbReference>
<dbReference type="OrthoDB" id="9768084at2"/>
<feature type="region of interest" description="Disordered" evidence="1">
    <location>
        <begin position="212"/>
        <end position="279"/>
    </location>
</feature>
<dbReference type="InterPro" id="IPR011042">
    <property type="entry name" value="6-blade_b-propeller_TolB-like"/>
</dbReference>
<dbReference type="HOGENOM" id="CLU_508687_0_0_11"/>
<dbReference type="InterPro" id="IPR001387">
    <property type="entry name" value="Cro/C1-type_HTH"/>
</dbReference>
<accession>A0A076MS62</accession>
<dbReference type="EMBL" id="CP009110">
    <property type="protein sequence ID" value="AIJ20617.1"/>
    <property type="molecule type" value="Genomic_DNA"/>
</dbReference>
<dbReference type="SMART" id="SM00530">
    <property type="entry name" value="HTH_XRE"/>
    <property type="match status" value="1"/>
</dbReference>
<feature type="compositionally biased region" description="Basic and acidic residues" evidence="1">
    <location>
        <begin position="221"/>
        <end position="234"/>
    </location>
</feature>
<dbReference type="SUPFAM" id="SSF63829">
    <property type="entry name" value="Calcium-dependent phosphotriesterase"/>
    <property type="match status" value="1"/>
</dbReference>
<evidence type="ECO:0000259" key="2">
    <source>
        <dbReference type="PROSITE" id="PS50943"/>
    </source>
</evidence>
<evidence type="ECO:0000313" key="3">
    <source>
        <dbReference type="EMBL" id="AIJ20617.1"/>
    </source>
</evidence>
<dbReference type="InterPro" id="IPR041413">
    <property type="entry name" value="MLTR_LBD"/>
</dbReference>
<dbReference type="eggNOG" id="COG0823">
    <property type="taxonomic scope" value="Bacteria"/>
</dbReference>
<dbReference type="RefSeq" id="WP_051079486.1">
    <property type="nucleotide sequence ID" value="NZ_AQUL01000001.1"/>
</dbReference>
<proteinExistence type="predicted"/>
<dbReference type="PROSITE" id="PS50943">
    <property type="entry name" value="HTH_CROC1"/>
    <property type="match status" value="1"/>
</dbReference>
<organism evidence="3 4">
    <name type="scientific">Amycolatopsis methanolica 239</name>
    <dbReference type="NCBI Taxonomy" id="1068978"/>
    <lineage>
        <taxon>Bacteria</taxon>
        <taxon>Bacillati</taxon>
        <taxon>Actinomycetota</taxon>
        <taxon>Actinomycetes</taxon>
        <taxon>Pseudonocardiales</taxon>
        <taxon>Pseudonocardiaceae</taxon>
        <taxon>Amycolatopsis</taxon>
        <taxon>Amycolatopsis methanolica group</taxon>
    </lineage>
</organism>
<feature type="domain" description="HTH cro/C1-type" evidence="2">
    <location>
        <begin position="39"/>
        <end position="81"/>
    </location>
</feature>
<dbReference type="Pfam" id="PF13560">
    <property type="entry name" value="HTH_31"/>
    <property type="match status" value="1"/>
</dbReference>
<dbReference type="PANTHER" id="PTHR35010:SF2">
    <property type="entry name" value="BLL4672 PROTEIN"/>
    <property type="match status" value="1"/>
</dbReference>
<dbReference type="Gene3D" id="2.120.10.30">
    <property type="entry name" value="TolB, C-terminal domain"/>
    <property type="match status" value="1"/>
</dbReference>
<dbReference type="PATRIC" id="fig|1068978.7.peg.551"/>
<name>A0A076MS62_AMYME</name>
<reference evidence="3 4" key="1">
    <citation type="submission" date="2014-07" db="EMBL/GenBank/DDBJ databases">
        <title>Whole Genome Sequence of the Amycolatopsis methanolica 239.</title>
        <authorList>
            <person name="Tang B."/>
        </authorList>
    </citation>
    <scope>NUCLEOTIDE SEQUENCE [LARGE SCALE GENOMIC DNA]</scope>
    <source>
        <strain evidence="3 4">239</strain>
    </source>
</reference>
<dbReference type="PANTHER" id="PTHR35010">
    <property type="entry name" value="BLL4672 PROTEIN-RELATED"/>
    <property type="match status" value="1"/>
</dbReference>
<dbReference type="KEGG" id="amq:AMETH_0525"/>
<dbReference type="Pfam" id="PF17765">
    <property type="entry name" value="MLTR_LBD"/>
    <property type="match status" value="1"/>
</dbReference>
<dbReference type="GO" id="GO:0003677">
    <property type="term" value="F:DNA binding"/>
    <property type="evidence" value="ECO:0007669"/>
    <property type="project" value="InterPro"/>
</dbReference>
<dbReference type="SUPFAM" id="SSF47413">
    <property type="entry name" value="lambda repressor-like DNA-binding domains"/>
    <property type="match status" value="1"/>
</dbReference>
<dbReference type="eggNOG" id="COG1396">
    <property type="taxonomic scope" value="Bacteria"/>
</dbReference>
<sequence length="535" mass="57194">MERNELADFLRRRRALLQPADVGVPSGGRCRTPGLRRFEVAQLAGMSPDYYARLEQGRGPRPSAAALTALTRALRLTVDERGHLFRLAGHQAPPRTGGDEHVSRGLLRLLDGLTGLPALIATDLNVVLAQNAMADALLGERSRFRGLARSCTYRWFTDPAMRERHPAEDHDHESRAQVDDLRATLAARPSDPAARELVEPRRAAPRCPSWSCFPCSARRRSPPEEKHDLPPDRRPAHRRPPHRGRPGERGHRRHPPGRRARARPLRPGRGQAAESIAPEPGGGAVVGMIPARQVVRVAPDGAVRVLVTMPLPPDGGGTTPVVGTPVVTGVARSDRGDVYFLYSAGQGGLTGTWQVRAGTPRLVVPLPADAMPNALVIDGDRFLVTDSAGGRIWQAPLRGGAATVWSAGPALAPDGFFGANGLKVHDGAVWASNYDRGTIVRIPLTGGPAEVRATGLAGVDDFDFTGRGDEILAAINQDSKLVRVGADGSRETLLDAGDGMQGTTAVAVRGSRVYVANGANLVGDDSNLLVARLRR</sequence>
<dbReference type="STRING" id="1068978.AMETH_0525"/>
<protein>
    <recommendedName>
        <fullName evidence="2">HTH cro/C1-type domain-containing protein</fullName>
    </recommendedName>
</protein>
<feature type="compositionally biased region" description="Basic residues" evidence="1">
    <location>
        <begin position="235"/>
        <end position="266"/>
    </location>
</feature>
<gene>
    <name evidence="3" type="ORF">AMETH_0525</name>
</gene>
<dbReference type="AlphaFoldDB" id="A0A076MS62"/>
<dbReference type="InterPro" id="IPR010982">
    <property type="entry name" value="Lambda_DNA-bd_dom_sf"/>
</dbReference>
<keyword evidence="4" id="KW-1185">Reference proteome</keyword>